<comment type="caution">
    <text evidence="1">The sequence shown here is derived from an EMBL/GenBank/DDBJ whole genome shotgun (WGS) entry which is preliminary data.</text>
</comment>
<reference evidence="1 2" key="1">
    <citation type="submission" date="2019-12" db="EMBL/GenBank/DDBJ databases">
        <authorList>
            <person name="Alioto T."/>
            <person name="Alioto T."/>
            <person name="Gomez Garrido J."/>
        </authorList>
    </citation>
    <scope>NUCLEOTIDE SEQUENCE [LARGE SCALE GENOMIC DNA]</scope>
</reference>
<proteinExistence type="predicted"/>
<name>A0A8S0TRK0_OLEEU</name>
<dbReference type="OrthoDB" id="59941at2759"/>
<organism evidence="1 2">
    <name type="scientific">Olea europaea subsp. europaea</name>
    <dbReference type="NCBI Taxonomy" id="158383"/>
    <lineage>
        <taxon>Eukaryota</taxon>
        <taxon>Viridiplantae</taxon>
        <taxon>Streptophyta</taxon>
        <taxon>Embryophyta</taxon>
        <taxon>Tracheophyta</taxon>
        <taxon>Spermatophyta</taxon>
        <taxon>Magnoliopsida</taxon>
        <taxon>eudicotyledons</taxon>
        <taxon>Gunneridae</taxon>
        <taxon>Pentapetalae</taxon>
        <taxon>asterids</taxon>
        <taxon>lamiids</taxon>
        <taxon>Lamiales</taxon>
        <taxon>Oleaceae</taxon>
        <taxon>Oleeae</taxon>
        <taxon>Olea</taxon>
    </lineage>
</organism>
<evidence type="ECO:0000313" key="1">
    <source>
        <dbReference type="EMBL" id="CAA3008675.1"/>
    </source>
</evidence>
<dbReference type="Proteomes" id="UP000594638">
    <property type="component" value="Unassembled WGS sequence"/>
</dbReference>
<dbReference type="Gramene" id="OE9A050109T1">
    <property type="protein sequence ID" value="OE9A050109C1"/>
    <property type="gene ID" value="OE9A050109"/>
</dbReference>
<accession>A0A8S0TRK0</accession>
<dbReference type="PANTHER" id="PTHR44489">
    <property type="match status" value="1"/>
</dbReference>
<gene>
    <name evidence="1" type="ORF">OLEA9_A050109</name>
</gene>
<sequence>MKSGFSEDNLGIPGYSEVLLLLLLYCGSDLRVFICSFHLPECAGTVDLNDEFGCLISEGQWLFAGLPNAIKGWGFQAQIELYLSGPIGQVYSMVVDNDMLFAGAEVWTATESGNLEVVYELKEECAK</sequence>
<keyword evidence="2" id="KW-1185">Reference proteome</keyword>
<protein>
    <submittedName>
        <fullName evidence="1">Uncharacterized protein</fullName>
    </submittedName>
</protein>
<evidence type="ECO:0000313" key="2">
    <source>
        <dbReference type="Proteomes" id="UP000594638"/>
    </source>
</evidence>
<dbReference type="PANTHER" id="PTHR44489:SF1">
    <property type="entry name" value="ZINC FINGER CCCH DOMAIN-CONTAINING PROTEIN 63"/>
    <property type="match status" value="1"/>
</dbReference>
<dbReference type="EMBL" id="CACTIH010007303">
    <property type="protein sequence ID" value="CAA3008675.1"/>
    <property type="molecule type" value="Genomic_DNA"/>
</dbReference>
<dbReference type="AlphaFoldDB" id="A0A8S0TRK0"/>
<dbReference type="InterPro" id="IPR044715">
    <property type="entry name" value="WDR86-like"/>
</dbReference>